<name>A0ACA9M7K9_9GLOM</name>
<gene>
    <name evidence="1" type="ORF">RPERSI_LOCUS4785</name>
</gene>
<evidence type="ECO:0000313" key="1">
    <source>
        <dbReference type="EMBL" id="CAG8571780.1"/>
    </source>
</evidence>
<dbReference type="EMBL" id="CAJVQC010006833">
    <property type="protein sequence ID" value="CAG8571780.1"/>
    <property type="molecule type" value="Genomic_DNA"/>
</dbReference>
<comment type="caution">
    <text evidence="1">The sequence shown here is derived from an EMBL/GenBank/DDBJ whole genome shotgun (WGS) entry which is preliminary data.</text>
</comment>
<reference evidence="1" key="1">
    <citation type="submission" date="2021-06" db="EMBL/GenBank/DDBJ databases">
        <authorList>
            <person name="Kallberg Y."/>
            <person name="Tangrot J."/>
            <person name="Rosling A."/>
        </authorList>
    </citation>
    <scope>NUCLEOTIDE SEQUENCE</scope>
    <source>
        <strain evidence="1">MA461A</strain>
    </source>
</reference>
<feature type="non-terminal residue" evidence="1">
    <location>
        <position position="86"/>
    </location>
</feature>
<sequence length="86" mass="9861">MTSDIEILHKTLVTLAIYAEDSEKDFFSNDVDIKSFSQMFGYTLSEENIDEAIEQRQNEKATANSEITFNENNKKLSGHILIPLFK</sequence>
<protein>
    <submittedName>
        <fullName evidence="1">4572_t:CDS:1</fullName>
    </submittedName>
</protein>
<organism evidence="1 2">
    <name type="scientific">Racocetra persica</name>
    <dbReference type="NCBI Taxonomy" id="160502"/>
    <lineage>
        <taxon>Eukaryota</taxon>
        <taxon>Fungi</taxon>
        <taxon>Fungi incertae sedis</taxon>
        <taxon>Mucoromycota</taxon>
        <taxon>Glomeromycotina</taxon>
        <taxon>Glomeromycetes</taxon>
        <taxon>Diversisporales</taxon>
        <taxon>Gigasporaceae</taxon>
        <taxon>Racocetra</taxon>
    </lineage>
</organism>
<proteinExistence type="predicted"/>
<dbReference type="Proteomes" id="UP000789920">
    <property type="component" value="Unassembled WGS sequence"/>
</dbReference>
<keyword evidence="2" id="KW-1185">Reference proteome</keyword>
<accession>A0ACA9M7K9</accession>
<evidence type="ECO:0000313" key="2">
    <source>
        <dbReference type="Proteomes" id="UP000789920"/>
    </source>
</evidence>